<gene>
    <name evidence="1" type="ORF">HZF05_11570</name>
</gene>
<comment type="caution">
    <text evidence="1">The sequence shown here is derived from an EMBL/GenBank/DDBJ whole genome shotgun (WGS) entry which is preliminary data.</text>
</comment>
<dbReference type="EMBL" id="JACEIB010000007">
    <property type="protein sequence ID" value="MBA2934735.1"/>
    <property type="molecule type" value="Genomic_DNA"/>
</dbReference>
<keyword evidence="2" id="KW-1185">Reference proteome</keyword>
<protein>
    <submittedName>
        <fullName evidence="1">Glycoside hydrolase family 19 protein</fullName>
    </submittedName>
</protein>
<evidence type="ECO:0000313" key="1">
    <source>
        <dbReference type="EMBL" id="MBA2934735.1"/>
    </source>
</evidence>
<dbReference type="InterPro" id="IPR023346">
    <property type="entry name" value="Lysozyme-like_dom_sf"/>
</dbReference>
<sequence>MVQITAATLITFSPTLDPSRAALYAAVLTDACQTAAINTAVRLCNFLGQVGEETGGLRSLVESTKYSLGRGAFLAATFSNVHGIEHANRLIAQGPEAIGNTIYAGKNGNGDVASGDGYRFRGRGFLQITGRANYRAIGKLMNQPLEDQPELLGQPSFAADAAAQYWISRKINVPADADDVSTVTGLVNGGARLHLAERKSWHDHARKIWPY</sequence>
<reference evidence="1 2" key="1">
    <citation type="submission" date="2020-07" db="EMBL/GenBank/DDBJ databases">
        <authorList>
            <person name="Sun Q."/>
        </authorList>
    </citation>
    <scope>NUCLEOTIDE SEQUENCE [LARGE SCALE GENOMIC DNA]</scope>
    <source>
        <strain evidence="1 2">CGMCC 1.13654</strain>
    </source>
</reference>
<dbReference type="PANTHER" id="PTHR34408">
    <property type="entry name" value="FAMILY PROTEIN, PUTATIVE-RELATED"/>
    <property type="match status" value="1"/>
</dbReference>
<accession>A0A838L7R3</accession>
<dbReference type="SUPFAM" id="SSF53955">
    <property type="entry name" value="Lysozyme-like"/>
    <property type="match status" value="1"/>
</dbReference>
<proteinExistence type="predicted"/>
<keyword evidence="1" id="KW-0378">Hydrolase</keyword>
<dbReference type="AlphaFoldDB" id="A0A838L7R3"/>
<dbReference type="PANTHER" id="PTHR34408:SF1">
    <property type="entry name" value="GLYCOSYL HYDROLASE FAMILY 19 DOMAIN-CONTAINING PROTEIN HI_1415"/>
    <property type="match status" value="1"/>
</dbReference>
<dbReference type="Proteomes" id="UP000570166">
    <property type="component" value="Unassembled WGS sequence"/>
</dbReference>
<organism evidence="1 2">
    <name type="scientific">Sphingomonas chungangi</name>
    <dbReference type="NCBI Taxonomy" id="2683589"/>
    <lineage>
        <taxon>Bacteria</taxon>
        <taxon>Pseudomonadati</taxon>
        <taxon>Pseudomonadota</taxon>
        <taxon>Alphaproteobacteria</taxon>
        <taxon>Sphingomonadales</taxon>
        <taxon>Sphingomonadaceae</taxon>
        <taxon>Sphingomonas</taxon>
    </lineage>
</organism>
<dbReference type="RefSeq" id="WP_160366515.1">
    <property type="nucleotide sequence ID" value="NZ_JACEIB010000007.1"/>
</dbReference>
<dbReference type="GO" id="GO:0016787">
    <property type="term" value="F:hydrolase activity"/>
    <property type="evidence" value="ECO:0007669"/>
    <property type="project" value="UniProtKB-KW"/>
</dbReference>
<evidence type="ECO:0000313" key="2">
    <source>
        <dbReference type="Proteomes" id="UP000570166"/>
    </source>
</evidence>
<dbReference type="Gene3D" id="1.10.530.10">
    <property type="match status" value="1"/>
</dbReference>
<dbReference type="InterPro" id="IPR052354">
    <property type="entry name" value="Cell_Wall_Dynamics_Protein"/>
</dbReference>
<name>A0A838L7R3_9SPHN</name>